<dbReference type="SUPFAM" id="SSF52733">
    <property type="entry name" value="Nicotinate mononucleotide:5,6-dimethylbenzimidazole phosphoribosyltransferase (CobT)"/>
    <property type="match status" value="1"/>
</dbReference>
<comment type="catalytic activity">
    <reaction evidence="9 10">
        <text>5,6-dimethylbenzimidazole + nicotinate beta-D-ribonucleotide = alpha-ribazole 5'-phosphate + nicotinate + H(+)</text>
        <dbReference type="Rhea" id="RHEA:11196"/>
        <dbReference type="ChEBI" id="CHEBI:15378"/>
        <dbReference type="ChEBI" id="CHEBI:15890"/>
        <dbReference type="ChEBI" id="CHEBI:32544"/>
        <dbReference type="ChEBI" id="CHEBI:57502"/>
        <dbReference type="ChEBI" id="CHEBI:57918"/>
        <dbReference type="EC" id="2.4.2.21"/>
    </reaction>
</comment>
<evidence type="ECO:0000256" key="3">
    <source>
        <dbReference type="ARBA" id="ARBA00011991"/>
    </source>
</evidence>
<feature type="active site" description="Proton acceptor" evidence="10">
    <location>
        <position position="310"/>
    </location>
</feature>
<dbReference type="UniPathway" id="UPA00061">
    <property type="reaction ID" value="UER00516"/>
</dbReference>
<dbReference type="GO" id="GO:0009236">
    <property type="term" value="P:cobalamin biosynthetic process"/>
    <property type="evidence" value="ECO:0007669"/>
    <property type="project" value="UniProtKB-UniRule"/>
</dbReference>
<evidence type="ECO:0000256" key="2">
    <source>
        <dbReference type="ARBA" id="ARBA00007110"/>
    </source>
</evidence>
<accession>A0A1T4LB79</accession>
<evidence type="ECO:0000256" key="9">
    <source>
        <dbReference type="ARBA" id="ARBA00047340"/>
    </source>
</evidence>
<name>A0A1T4LB79_9GAMM</name>
<dbReference type="HAMAP" id="MF_00230">
    <property type="entry name" value="CobT"/>
    <property type="match status" value="1"/>
</dbReference>
<comment type="pathway">
    <text evidence="1 10">Nucleoside biosynthesis; alpha-ribazole biosynthesis; alpha-ribazole from 5,6-dimethylbenzimidazole: step 1/2.</text>
</comment>
<sequence>MFKIDATDKKLTAELQQLIDNKTKPLGALGQLESLALKIGLIQQSLKPVLHKPAMLVFAADHGIANAGVSPYPQAVTQQMVLNFLQGGAAINVFCRQHGLSLSVIDAGVNAELPDHPQLIKQSMGMGTENYLNNHAMTLEQAQEAIRRGAAQVRQLAEQGCNVVGFGEMGIANTSSAALIMHRITGISLTECVGRGTGLDDKGLLNKLSLLQQAANYHAQNHNPLQILATFGGFEIAMICGAFLQAAELKMTILVDGFIVSSALLIAHALYPEVLEYCVFSHQSNESGHRKMLDYLKVKPLLQMDLRLGEGSGAALAYPLLQSALAFMHEMASFQAAGVSQSDADSGCHNTNEPS</sequence>
<dbReference type="PANTHER" id="PTHR43463">
    <property type="entry name" value="NICOTINATE-NUCLEOTIDE--DIMETHYLBENZIMIDAZOLE PHOSPHORIBOSYLTRANSFERASE"/>
    <property type="match status" value="1"/>
</dbReference>
<dbReference type="CDD" id="cd02439">
    <property type="entry name" value="DMB-PRT_CobT"/>
    <property type="match status" value="1"/>
</dbReference>
<keyword evidence="6 10" id="KW-0328">Glycosyltransferase</keyword>
<evidence type="ECO:0000256" key="10">
    <source>
        <dbReference type="HAMAP-Rule" id="MF_00230"/>
    </source>
</evidence>
<evidence type="ECO:0000256" key="5">
    <source>
        <dbReference type="ARBA" id="ARBA00022573"/>
    </source>
</evidence>
<dbReference type="NCBIfam" id="TIGR03160">
    <property type="entry name" value="cobT_DBIPRT"/>
    <property type="match status" value="1"/>
</dbReference>
<evidence type="ECO:0000256" key="8">
    <source>
        <dbReference type="ARBA" id="ARBA00030686"/>
    </source>
</evidence>
<dbReference type="Gene3D" id="3.40.50.10210">
    <property type="match status" value="1"/>
</dbReference>
<comment type="similarity">
    <text evidence="2 10">Belongs to the CobT family.</text>
</comment>
<keyword evidence="5 10" id="KW-0169">Cobalamin biosynthesis</keyword>
<dbReference type="PANTHER" id="PTHR43463:SF1">
    <property type="entry name" value="NICOTINATE-NUCLEOTIDE--DIMETHYLBENZIMIDAZOLE PHOSPHORIBOSYLTRANSFERASE"/>
    <property type="match status" value="1"/>
</dbReference>
<protein>
    <recommendedName>
        <fullName evidence="4 10">Nicotinate-nucleotide--dimethylbenzimidazole phosphoribosyltransferase</fullName>
        <shortName evidence="10">NN:DBI PRT</shortName>
        <ecNumber evidence="3 10">2.4.2.21</ecNumber>
    </recommendedName>
    <alternativeName>
        <fullName evidence="8 10">N(1)-alpha-phosphoribosyltransferase</fullName>
    </alternativeName>
</protein>
<comment type="caution">
    <text evidence="11">The sequence shown here is derived from an EMBL/GenBank/DDBJ whole genome shotgun (WGS) entry which is preliminary data.</text>
</comment>
<evidence type="ECO:0000256" key="7">
    <source>
        <dbReference type="ARBA" id="ARBA00022679"/>
    </source>
</evidence>
<dbReference type="OrthoDB" id="9781491at2"/>
<dbReference type="Gene3D" id="1.10.1610.10">
    <property type="match status" value="1"/>
</dbReference>
<gene>
    <name evidence="10" type="primary">cobT</name>
    <name evidence="11" type="ORF">BTE48_02215</name>
</gene>
<evidence type="ECO:0000256" key="4">
    <source>
        <dbReference type="ARBA" id="ARBA00015486"/>
    </source>
</evidence>
<organism evidence="11 12">
    <name type="scientific">Oceanospirillum multiglobuliferum</name>
    <dbReference type="NCBI Taxonomy" id="64969"/>
    <lineage>
        <taxon>Bacteria</taxon>
        <taxon>Pseudomonadati</taxon>
        <taxon>Pseudomonadota</taxon>
        <taxon>Gammaproteobacteria</taxon>
        <taxon>Oceanospirillales</taxon>
        <taxon>Oceanospirillaceae</taxon>
        <taxon>Oceanospirillum</taxon>
    </lineage>
</organism>
<dbReference type="AlphaFoldDB" id="A0A1T4LB79"/>
<dbReference type="InterPro" id="IPR017846">
    <property type="entry name" value="Nict_dMeBzImd_PRibTrfase_bact"/>
</dbReference>
<evidence type="ECO:0000313" key="12">
    <source>
        <dbReference type="Proteomes" id="UP000191418"/>
    </source>
</evidence>
<dbReference type="EC" id="2.4.2.21" evidence="3 10"/>
<keyword evidence="7 10" id="KW-0808">Transferase</keyword>
<dbReference type="FunFam" id="3.40.50.10210:FF:000001">
    <property type="entry name" value="Nicotinate-nucleotide--dimethylbenzimidazole phosphoribosyltransferase"/>
    <property type="match status" value="1"/>
</dbReference>
<evidence type="ECO:0000256" key="6">
    <source>
        <dbReference type="ARBA" id="ARBA00022676"/>
    </source>
</evidence>
<dbReference type="InterPro" id="IPR003200">
    <property type="entry name" value="Nict_dMeBzImd_PRibTrfase"/>
</dbReference>
<comment type="function">
    <text evidence="10">Catalyzes the synthesis of alpha-ribazole-5'-phosphate from nicotinate mononucleotide (NAMN) and 5,6-dimethylbenzimidazole (DMB).</text>
</comment>
<dbReference type="NCBIfam" id="NF000996">
    <property type="entry name" value="PRK00105.1"/>
    <property type="match status" value="1"/>
</dbReference>
<dbReference type="Pfam" id="PF02277">
    <property type="entry name" value="DBI_PRT"/>
    <property type="match status" value="1"/>
</dbReference>
<dbReference type="EMBL" id="MTSM01000002">
    <property type="protein sequence ID" value="OPX56725.1"/>
    <property type="molecule type" value="Genomic_DNA"/>
</dbReference>
<dbReference type="STRING" id="64969.SAMN02745127_00397"/>
<evidence type="ECO:0000256" key="1">
    <source>
        <dbReference type="ARBA" id="ARBA00005049"/>
    </source>
</evidence>
<dbReference type="InterPro" id="IPR023195">
    <property type="entry name" value="Nict_dMeBzImd_PRibTrfase_N"/>
</dbReference>
<evidence type="ECO:0000313" key="11">
    <source>
        <dbReference type="EMBL" id="OPX56725.1"/>
    </source>
</evidence>
<reference evidence="11 12" key="1">
    <citation type="submission" date="2017-01" db="EMBL/GenBank/DDBJ databases">
        <title>Genome Sequencing of a Marine Spirillum, Oceanospirillum multiglobuliferum ATCC 33336, from Japan.</title>
        <authorList>
            <person name="Carney J.G."/>
            <person name="Trachtenberg A.M."/>
            <person name="Rheaume B.A."/>
            <person name="Linnane J.D."/>
            <person name="Pitts N.L."/>
            <person name="Mykles D.L."/>
            <person name="Maclea K.S."/>
        </authorList>
    </citation>
    <scope>NUCLEOTIDE SEQUENCE [LARGE SCALE GENOMIC DNA]</scope>
    <source>
        <strain evidence="11 12">ATCC 33336</strain>
    </source>
</reference>
<dbReference type="InterPro" id="IPR036087">
    <property type="entry name" value="Nict_dMeBzImd_PRibTrfase_sf"/>
</dbReference>
<dbReference type="RefSeq" id="WP_078744013.1">
    <property type="nucleotide sequence ID" value="NZ_FUXG01000002.1"/>
</dbReference>
<dbReference type="Proteomes" id="UP000191418">
    <property type="component" value="Unassembled WGS sequence"/>
</dbReference>
<dbReference type="GO" id="GO:0008939">
    <property type="term" value="F:nicotinate-nucleotide-dimethylbenzimidazole phosphoribosyltransferase activity"/>
    <property type="evidence" value="ECO:0007669"/>
    <property type="project" value="UniProtKB-UniRule"/>
</dbReference>
<proteinExistence type="inferred from homology"/>
<keyword evidence="12" id="KW-1185">Reference proteome</keyword>